<dbReference type="PANTHER" id="PTHR22589:SF14">
    <property type="entry name" value="CHOLINE O-ACETYLTRANSFERASE"/>
    <property type="match status" value="1"/>
</dbReference>
<dbReference type="EC" id="2.3.1.6" evidence="5"/>
<keyword evidence="2" id="KW-0808">Transferase</keyword>
<comment type="similarity">
    <text evidence="1">Belongs to the carnitine/choline acetyltransferase family.</text>
</comment>
<feature type="domain" description="Choline/carnitine acyltransferase" evidence="7">
    <location>
        <begin position="67"/>
        <end position="182"/>
    </location>
</feature>
<organism evidence="8 9">
    <name type="scientific">Frankliniella fusca</name>
    <dbReference type="NCBI Taxonomy" id="407009"/>
    <lineage>
        <taxon>Eukaryota</taxon>
        <taxon>Metazoa</taxon>
        <taxon>Ecdysozoa</taxon>
        <taxon>Arthropoda</taxon>
        <taxon>Hexapoda</taxon>
        <taxon>Insecta</taxon>
        <taxon>Pterygota</taxon>
        <taxon>Neoptera</taxon>
        <taxon>Paraneoptera</taxon>
        <taxon>Thysanoptera</taxon>
        <taxon>Terebrantia</taxon>
        <taxon>Thripoidea</taxon>
        <taxon>Thripidae</taxon>
        <taxon>Frankliniella</taxon>
    </lineage>
</organism>
<evidence type="ECO:0000256" key="5">
    <source>
        <dbReference type="ARBA" id="ARBA00039091"/>
    </source>
</evidence>
<evidence type="ECO:0000256" key="2">
    <source>
        <dbReference type="ARBA" id="ARBA00022679"/>
    </source>
</evidence>
<sequence>MPAKVFRAFVGLDGGVCGEWSLFLEFEENENKECWVFCGCSGFEKSIGKGMGTDASLIPDDAPLPKLPLPPLQQTVDRYLDAVRPLVPPAAFERTRNIAKAFAAPAGPGPRLQRALEKRRECTANWAYEWWLADMYLNNPLPLPINSNPGMVFPPAVARTAEERARFTARMVLSAVRYQTDVLDK</sequence>
<comment type="caution">
    <text evidence="8">The sequence shown here is derived from an EMBL/GenBank/DDBJ whole genome shotgun (WGS) entry which is preliminary data.</text>
</comment>
<dbReference type="GO" id="GO:0004102">
    <property type="term" value="F:choline O-acetyltransferase activity"/>
    <property type="evidence" value="ECO:0007669"/>
    <property type="project" value="UniProtKB-EC"/>
</dbReference>
<dbReference type="SUPFAM" id="SSF52777">
    <property type="entry name" value="CoA-dependent acyltransferases"/>
    <property type="match status" value="1"/>
</dbReference>
<reference evidence="8" key="2">
    <citation type="journal article" date="2023" name="BMC Genomics">
        <title>Pest status, molecular evolution, and epigenetic factors derived from the genome assembly of Frankliniella fusca, a thysanopteran phytovirus vector.</title>
        <authorList>
            <person name="Catto M.A."/>
            <person name="Labadie P.E."/>
            <person name="Jacobson A.L."/>
            <person name="Kennedy G.G."/>
            <person name="Srinivasan R."/>
            <person name="Hunt B.G."/>
        </authorList>
    </citation>
    <scope>NUCLEOTIDE SEQUENCE</scope>
    <source>
        <strain evidence="8">PL_HMW_Pooled</strain>
    </source>
</reference>
<dbReference type="PANTHER" id="PTHR22589">
    <property type="entry name" value="CARNITINE O-ACYLTRANSFERASE"/>
    <property type="match status" value="1"/>
</dbReference>
<dbReference type="InterPro" id="IPR000542">
    <property type="entry name" value="Carn_acyl_trans"/>
</dbReference>
<dbReference type="PROSITE" id="PS00439">
    <property type="entry name" value="ACYLTRANSF_C_1"/>
    <property type="match status" value="1"/>
</dbReference>
<dbReference type="InterPro" id="IPR023213">
    <property type="entry name" value="CAT-like_dom_sf"/>
</dbReference>
<dbReference type="GO" id="GO:0008292">
    <property type="term" value="P:acetylcholine biosynthetic process"/>
    <property type="evidence" value="ECO:0007669"/>
    <property type="project" value="TreeGrafter"/>
</dbReference>
<evidence type="ECO:0000256" key="1">
    <source>
        <dbReference type="ARBA" id="ARBA00005232"/>
    </source>
</evidence>
<evidence type="ECO:0000313" key="9">
    <source>
        <dbReference type="Proteomes" id="UP001219518"/>
    </source>
</evidence>
<dbReference type="InterPro" id="IPR039551">
    <property type="entry name" value="Cho/carn_acyl_trans"/>
</dbReference>
<evidence type="ECO:0000256" key="4">
    <source>
        <dbReference type="ARBA" id="ARBA00023315"/>
    </source>
</evidence>
<keyword evidence="4" id="KW-0012">Acyltransferase</keyword>
<dbReference type="Pfam" id="PF00755">
    <property type="entry name" value="Carn_acyltransf"/>
    <property type="match status" value="1"/>
</dbReference>
<keyword evidence="9" id="KW-1185">Reference proteome</keyword>
<dbReference type="GO" id="GO:0007274">
    <property type="term" value="P:neuromuscular synaptic transmission"/>
    <property type="evidence" value="ECO:0007669"/>
    <property type="project" value="TreeGrafter"/>
</dbReference>
<evidence type="ECO:0000256" key="3">
    <source>
        <dbReference type="ARBA" id="ARBA00022979"/>
    </source>
</evidence>
<dbReference type="InterPro" id="IPR042231">
    <property type="entry name" value="Cho/carn_acyl_trans_2"/>
</dbReference>
<dbReference type="GO" id="GO:0005737">
    <property type="term" value="C:cytoplasm"/>
    <property type="evidence" value="ECO:0007669"/>
    <property type="project" value="TreeGrafter"/>
</dbReference>
<dbReference type="Proteomes" id="UP001219518">
    <property type="component" value="Unassembled WGS sequence"/>
</dbReference>
<accession>A0AAE1HR64</accession>
<evidence type="ECO:0000313" key="8">
    <source>
        <dbReference type="EMBL" id="KAK3925823.1"/>
    </source>
</evidence>
<dbReference type="Gene3D" id="3.30.559.70">
    <property type="entry name" value="Choline/Carnitine o-acyltransferase, domain 2"/>
    <property type="match status" value="1"/>
</dbReference>
<dbReference type="EMBL" id="JAHWGI010001240">
    <property type="protein sequence ID" value="KAK3925823.1"/>
    <property type="molecule type" value="Genomic_DNA"/>
</dbReference>
<gene>
    <name evidence="8" type="ORF">KUF71_014072</name>
</gene>
<reference evidence="8" key="1">
    <citation type="submission" date="2021-07" db="EMBL/GenBank/DDBJ databases">
        <authorList>
            <person name="Catto M.A."/>
            <person name="Jacobson A."/>
            <person name="Kennedy G."/>
            <person name="Labadie P."/>
            <person name="Hunt B.G."/>
            <person name="Srinivasan R."/>
        </authorList>
    </citation>
    <scope>NUCLEOTIDE SEQUENCE</scope>
    <source>
        <strain evidence="8">PL_HMW_Pooled</strain>
        <tissue evidence="8">Head</tissue>
    </source>
</reference>
<keyword evidence="3" id="KW-0530">Neurotransmitter biosynthesis</keyword>
<protein>
    <recommendedName>
        <fullName evidence="6">Choline O-acetyltransferase</fullName>
        <ecNumber evidence="5">2.3.1.6</ecNumber>
    </recommendedName>
</protein>
<evidence type="ECO:0000259" key="7">
    <source>
        <dbReference type="Pfam" id="PF00755"/>
    </source>
</evidence>
<dbReference type="GO" id="GO:0045202">
    <property type="term" value="C:synapse"/>
    <property type="evidence" value="ECO:0007669"/>
    <property type="project" value="GOC"/>
</dbReference>
<dbReference type="Gene3D" id="3.30.559.10">
    <property type="entry name" value="Chloramphenicol acetyltransferase-like domain"/>
    <property type="match status" value="1"/>
</dbReference>
<evidence type="ECO:0000256" key="6">
    <source>
        <dbReference type="ARBA" id="ARBA00040495"/>
    </source>
</evidence>
<proteinExistence type="inferred from homology"/>
<dbReference type="GO" id="GO:0043005">
    <property type="term" value="C:neuron projection"/>
    <property type="evidence" value="ECO:0007669"/>
    <property type="project" value="TreeGrafter"/>
</dbReference>
<dbReference type="AlphaFoldDB" id="A0AAE1HR64"/>
<name>A0AAE1HR64_9NEOP</name>